<keyword evidence="2" id="KW-1185">Reference proteome</keyword>
<protein>
    <submittedName>
        <fullName evidence="1">Transferase</fullName>
    </submittedName>
</protein>
<organism evidence="1 2">
    <name type="scientific">Legionella israelensis</name>
    <dbReference type="NCBI Taxonomy" id="454"/>
    <lineage>
        <taxon>Bacteria</taxon>
        <taxon>Pseudomonadati</taxon>
        <taxon>Pseudomonadota</taxon>
        <taxon>Gammaproteobacteria</taxon>
        <taxon>Legionellales</taxon>
        <taxon>Legionellaceae</taxon>
        <taxon>Legionella</taxon>
    </lineage>
</organism>
<dbReference type="PANTHER" id="PTHR13061">
    <property type="entry name" value="DYNACTIN SUBUNIT P25"/>
    <property type="match status" value="1"/>
</dbReference>
<dbReference type="STRING" id="454.Lisr_0988"/>
<dbReference type="InterPro" id="IPR047324">
    <property type="entry name" value="LbH_gamma_CA-like"/>
</dbReference>
<sequence>MTLRSFDSKQPQLGERVYIDPSATIIGDVILGNDTSVWPNASIRGDVNSIFIDEMTNVQDGAILHVTHEGPYTGKGEKLYIGKGVTIGHKAVLHGCQIRDFSLIGINAIILDGVEVESHVLVAAGSLVPPGKHLKSGYLYLGNPAREVRILTKNEIKHLEYSAKHYIQLKNKYLRRHE</sequence>
<evidence type="ECO:0000313" key="1">
    <source>
        <dbReference type="EMBL" id="KTD27529.1"/>
    </source>
</evidence>
<evidence type="ECO:0000313" key="2">
    <source>
        <dbReference type="Proteomes" id="UP000054761"/>
    </source>
</evidence>
<dbReference type="OrthoDB" id="9803036at2"/>
<keyword evidence="1" id="KW-0808">Transferase</keyword>
<dbReference type="AlphaFoldDB" id="A0A0W0W5D6"/>
<dbReference type="Proteomes" id="UP000054761">
    <property type="component" value="Unassembled WGS sequence"/>
</dbReference>
<dbReference type="CDD" id="cd04645">
    <property type="entry name" value="LbH_gamma_CA_like"/>
    <property type="match status" value="1"/>
</dbReference>
<dbReference type="GO" id="GO:0016740">
    <property type="term" value="F:transferase activity"/>
    <property type="evidence" value="ECO:0007669"/>
    <property type="project" value="UniProtKB-KW"/>
</dbReference>
<gene>
    <name evidence="1" type="ORF">Lisr_0988</name>
</gene>
<dbReference type="Gene3D" id="2.160.10.10">
    <property type="entry name" value="Hexapeptide repeat proteins"/>
    <property type="match status" value="1"/>
</dbReference>
<dbReference type="EMBL" id="LNYH01000047">
    <property type="protein sequence ID" value="KTD27529.1"/>
    <property type="molecule type" value="Genomic_DNA"/>
</dbReference>
<dbReference type="InterPro" id="IPR050484">
    <property type="entry name" value="Transf_Hexapept/Carb_Anhydrase"/>
</dbReference>
<dbReference type="PANTHER" id="PTHR13061:SF56">
    <property type="entry name" value="PROTEIN YRDA"/>
    <property type="match status" value="1"/>
</dbReference>
<accession>A0A0W0W5D6</accession>
<dbReference type="RefSeq" id="WP_058501353.1">
    <property type="nucleotide sequence ID" value="NZ_CAAAJA010000053.1"/>
</dbReference>
<dbReference type="InterPro" id="IPR001451">
    <property type="entry name" value="Hexapep"/>
</dbReference>
<name>A0A0W0W5D6_9GAMM</name>
<dbReference type="InterPro" id="IPR011004">
    <property type="entry name" value="Trimer_LpxA-like_sf"/>
</dbReference>
<reference evidence="1 2" key="1">
    <citation type="submission" date="2015-11" db="EMBL/GenBank/DDBJ databases">
        <title>Genomic analysis of 38 Legionella species identifies large and diverse effector repertoires.</title>
        <authorList>
            <person name="Burstein D."/>
            <person name="Amaro F."/>
            <person name="Zusman T."/>
            <person name="Lifshitz Z."/>
            <person name="Cohen O."/>
            <person name="Gilbert J.A."/>
            <person name="Pupko T."/>
            <person name="Shuman H.A."/>
            <person name="Segal G."/>
        </authorList>
    </citation>
    <scope>NUCLEOTIDE SEQUENCE [LARGE SCALE GENOMIC DNA]</scope>
    <source>
        <strain evidence="1 2">Bercovier 4</strain>
    </source>
</reference>
<proteinExistence type="predicted"/>
<dbReference type="PATRIC" id="fig|454.4.peg.1061"/>
<dbReference type="SUPFAM" id="SSF51161">
    <property type="entry name" value="Trimeric LpxA-like enzymes"/>
    <property type="match status" value="1"/>
</dbReference>
<comment type="caution">
    <text evidence="1">The sequence shown here is derived from an EMBL/GenBank/DDBJ whole genome shotgun (WGS) entry which is preliminary data.</text>
</comment>
<dbReference type="Pfam" id="PF00132">
    <property type="entry name" value="Hexapep"/>
    <property type="match status" value="1"/>
</dbReference>